<sequence>MNPELTDPPPSFCDESTDLLPFFKQAVERAGLSHQPLFVSVTIETSYSDPLAILEEIHRPNEPICYLERPSNEFSIACAEFVTEASFEGSERFMQAKDWGDSVFKNTLVAGDHINPGTGPTLFMTATFEDETGSSSSPPPLQVFLPRWQVLRKGGFHFVIINASIDGQTDPVHLTADFANSVKRIKGMRPDVSKPKESGLVELGQP</sequence>
<reference evidence="1" key="1">
    <citation type="submission" date="2018-05" db="EMBL/GenBank/DDBJ databases">
        <authorList>
            <person name="Lanie J.A."/>
            <person name="Ng W.-L."/>
            <person name="Kazmierczak K.M."/>
            <person name="Andrzejewski T.M."/>
            <person name="Davidsen T.M."/>
            <person name="Wayne K.J."/>
            <person name="Tettelin H."/>
            <person name="Glass J.I."/>
            <person name="Rusch D."/>
            <person name="Podicherti R."/>
            <person name="Tsui H.-C.T."/>
            <person name="Winkler M.E."/>
        </authorList>
    </citation>
    <scope>NUCLEOTIDE SEQUENCE</scope>
</reference>
<evidence type="ECO:0000313" key="1">
    <source>
        <dbReference type="EMBL" id="SVC58312.1"/>
    </source>
</evidence>
<proteinExistence type="predicted"/>
<dbReference type="AlphaFoldDB" id="A0A382NF31"/>
<accession>A0A382NF31</accession>
<feature type="non-terminal residue" evidence="1">
    <location>
        <position position="206"/>
    </location>
</feature>
<gene>
    <name evidence="1" type="ORF">METZ01_LOCUS311166</name>
</gene>
<protein>
    <submittedName>
        <fullName evidence="1">Uncharacterized protein</fullName>
    </submittedName>
</protein>
<dbReference type="EMBL" id="UINC01099215">
    <property type="protein sequence ID" value="SVC58312.1"/>
    <property type="molecule type" value="Genomic_DNA"/>
</dbReference>
<name>A0A382NF31_9ZZZZ</name>
<organism evidence="1">
    <name type="scientific">marine metagenome</name>
    <dbReference type="NCBI Taxonomy" id="408172"/>
    <lineage>
        <taxon>unclassified sequences</taxon>
        <taxon>metagenomes</taxon>
        <taxon>ecological metagenomes</taxon>
    </lineage>
</organism>